<sequence>MAATQAENQQQNEVNCEQVQQDQTQDIGNTGLQNGTEKNGGRGLLGTDSVVINTKAKSPGQNSLPVEMSQYRQESGAGPPIHNSTGNSDTNSNNSDVDGGKLNSEGKSFSQNSEQSAGSDQNFVKVSESGGQNMQGFSVGLSARGNYHPEQQHGVGNPVQNSADTGSIHQNHPFSQFGQQGMRHAFPPANKPIPGGPMVPPRPPSAGPNIGGGGFPPHGAGAGAAVSGGPQQQQRFISGQTISQPTGPTPTLNQLLQSSNPAAVHRYHQNSGYGADYGPGSGGGMQGPQKGVAATVSAEQQYPQNWPPQRPLGSYSPHQITTGYRNQSQVIV</sequence>
<evidence type="ECO:0000313" key="2">
    <source>
        <dbReference type="EMBL" id="KAG8228970.1"/>
    </source>
</evidence>
<dbReference type="Proteomes" id="UP000792457">
    <property type="component" value="Unassembled WGS sequence"/>
</dbReference>
<dbReference type="AlphaFoldDB" id="A0A8K0K5X9"/>
<gene>
    <name evidence="2" type="ORF">J437_LFUL009528</name>
</gene>
<feature type="region of interest" description="Disordered" evidence="1">
    <location>
        <begin position="1"/>
        <end position="234"/>
    </location>
</feature>
<feature type="compositionally biased region" description="Polar residues" evidence="1">
    <location>
        <begin position="105"/>
        <end position="136"/>
    </location>
</feature>
<comment type="caution">
    <text evidence="2">The sequence shown here is derived from an EMBL/GenBank/DDBJ whole genome shotgun (WGS) entry which is preliminary data.</text>
</comment>
<protein>
    <submittedName>
        <fullName evidence="2">Uncharacterized protein</fullName>
    </submittedName>
</protein>
<feature type="compositionally biased region" description="Polar residues" evidence="1">
    <location>
        <begin position="24"/>
        <end position="37"/>
    </location>
</feature>
<feature type="region of interest" description="Disordered" evidence="1">
    <location>
        <begin position="304"/>
        <end position="332"/>
    </location>
</feature>
<keyword evidence="3" id="KW-1185">Reference proteome</keyword>
<feature type="compositionally biased region" description="Polar residues" evidence="1">
    <location>
        <begin position="158"/>
        <end position="179"/>
    </location>
</feature>
<reference evidence="2" key="1">
    <citation type="submission" date="2013-04" db="EMBL/GenBank/DDBJ databases">
        <authorList>
            <person name="Qu J."/>
            <person name="Murali S.C."/>
            <person name="Bandaranaike D."/>
            <person name="Bellair M."/>
            <person name="Blankenburg K."/>
            <person name="Chao H."/>
            <person name="Dinh H."/>
            <person name="Doddapaneni H."/>
            <person name="Downs B."/>
            <person name="Dugan-Rocha S."/>
            <person name="Elkadiri S."/>
            <person name="Gnanaolivu R.D."/>
            <person name="Hernandez B."/>
            <person name="Javaid M."/>
            <person name="Jayaseelan J.C."/>
            <person name="Lee S."/>
            <person name="Li M."/>
            <person name="Ming W."/>
            <person name="Munidasa M."/>
            <person name="Muniz J."/>
            <person name="Nguyen L."/>
            <person name="Ongeri F."/>
            <person name="Osuji N."/>
            <person name="Pu L.-L."/>
            <person name="Puazo M."/>
            <person name="Qu C."/>
            <person name="Quiroz J."/>
            <person name="Raj R."/>
            <person name="Weissenberger G."/>
            <person name="Xin Y."/>
            <person name="Zou X."/>
            <person name="Han Y."/>
            <person name="Richards S."/>
            <person name="Worley K."/>
            <person name="Muzny D."/>
            <person name="Gibbs R."/>
        </authorList>
    </citation>
    <scope>NUCLEOTIDE SEQUENCE</scope>
    <source>
        <strain evidence="2">Sampled in the wild</strain>
    </source>
</reference>
<proteinExistence type="predicted"/>
<dbReference type="OrthoDB" id="6502573at2759"/>
<reference evidence="2" key="2">
    <citation type="submission" date="2017-10" db="EMBL/GenBank/DDBJ databases">
        <title>Ladona fulva Genome sequencing and assembly.</title>
        <authorList>
            <person name="Murali S."/>
            <person name="Richards S."/>
            <person name="Bandaranaike D."/>
            <person name="Bellair M."/>
            <person name="Blankenburg K."/>
            <person name="Chao H."/>
            <person name="Dinh H."/>
            <person name="Doddapaneni H."/>
            <person name="Dugan-Rocha S."/>
            <person name="Elkadiri S."/>
            <person name="Gnanaolivu R."/>
            <person name="Hernandez B."/>
            <person name="Skinner E."/>
            <person name="Javaid M."/>
            <person name="Lee S."/>
            <person name="Li M."/>
            <person name="Ming W."/>
            <person name="Munidasa M."/>
            <person name="Muniz J."/>
            <person name="Nguyen L."/>
            <person name="Hughes D."/>
            <person name="Osuji N."/>
            <person name="Pu L.-L."/>
            <person name="Puazo M."/>
            <person name="Qu C."/>
            <person name="Quiroz J."/>
            <person name="Raj R."/>
            <person name="Weissenberger G."/>
            <person name="Xin Y."/>
            <person name="Zou X."/>
            <person name="Han Y."/>
            <person name="Worley K."/>
            <person name="Muzny D."/>
            <person name="Gibbs R."/>
        </authorList>
    </citation>
    <scope>NUCLEOTIDE SEQUENCE</scope>
    <source>
        <strain evidence="2">Sampled in the wild</strain>
    </source>
</reference>
<feature type="compositionally biased region" description="Gly residues" evidence="1">
    <location>
        <begin position="209"/>
        <end position="222"/>
    </location>
</feature>
<organism evidence="2 3">
    <name type="scientific">Ladona fulva</name>
    <name type="common">Scarce chaser dragonfly</name>
    <name type="synonym">Libellula fulva</name>
    <dbReference type="NCBI Taxonomy" id="123851"/>
    <lineage>
        <taxon>Eukaryota</taxon>
        <taxon>Metazoa</taxon>
        <taxon>Ecdysozoa</taxon>
        <taxon>Arthropoda</taxon>
        <taxon>Hexapoda</taxon>
        <taxon>Insecta</taxon>
        <taxon>Pterygota</taxon>
        <taxon>Palaeoptera</taxon>
        <taxon>Odonata</taxon>
        <taxon>Epiprocta</taxon>
        <taxon>Anisoptera</taxon>
        <taxon>Libelluloidea</taxon>
        <taxon>Libellulidae</taxon>
        <taxon>Ladona</taxon>
    </lineage>
</organism>
<evidence type="ECO:0000313" key="3">
    <source>
        <dbReference type="Proteomes" id="UP000792457"/>
    </source>
</evidence>
<feature type="compositionally biased region" description="Low complexity" evidence="1">
    <location>
        <begin position="1"/>
        <end position="23"/>
    </location>
</feature>
<feature type="compositionally biased region" description="Polar residues" evidence="1">
    <location>
        <begin position="50"/>
        <end position="64"/>
    </location>
</feature>
<accession>A0A8K0K5X9</accession>
<dbReference type="EMBL" id="KZ308404">
    <property type="protein sequence ID" value="KAG8228970.1"/>
    <property type="molecule type" value="Genomic_DNA"/>
</dbReference>
<evidence type="ECO:0000256" key="1">
    <source>
        <dbReference type="SAM" id="MobiDB-lite"/>
    </source>
</evidence>
<name>A0A8K0K5X9_LADFU</name>
<feature type="compositionally biased region" description="Low complexity" evidence="1">
    <location>
        <begin position="83"/>
        <end position="97"/>
    </location>
</feature>
<feature type="compositionally biased region" description="Pro residues" evidence="1">
    <location>
        <begin position="189"/>
        <end position="206"/>
    </location>
</feature>
<feature type="compositionally biased region" description="Polar residues" evidence="1">
    <location>
        <begin position="316"/>
        <end position="332"/>
    </location>
</feature>